<dbReference type="STRING" id="364199.SAMN04489858_12059"/>
<gene>
    <name evidence="1" type="ORF">SAMN04489858_12059</name>
</gene>
<dbReference type="Proteomes" id="UP000199180">
    <property type="component" value="Unassembled WGS sequence"/>
</dbReference>
<dbReference type="OrthoDB" id="7889055at2"/>
<reference evidence="1 2" key="1">
    <citation type="submission" date="2016-10" db="EMBL/GenBank/DDBJ databases">
        <authorList>
            <person name="de Groot N.N."/>
        </authorList>
    </citation>
    <scope>NUCLEOTIDE SEQUENCE [LARGE SCALE GENOMIC DNA]</scope>
    <source>
        <strain evidence="1 2">DSM 17862</strain>
    </source>
</reference>
<protein>
    <submittedName>
        <fullName evidence="1">Uncharacterized protein</fullName>
    </submittedName>
</protein>
<sequence>MSVLDDIRAAIGDAFGDTALFFSEATLTRVVGGGGWTDDSAAPDEYPCKAMVDTYSDHLRAVADIPGTDVKLMIVGTSISVDPLKGDTVTVGGKSYAINRVETDPARAMWTCQASPVDG</sequence>
<evidence type="ECO:0000313" key="2">
    <source>
        <dbReference type="Proteomes" id="UP000199180"/>
    </source>
</evidence>
<organism evidence="1 2">
    <name type="scientific">Paracoccus homiensis</name>
    <dbReference type="NCBI Taxonomy" id="364199"/>
    <lineage>
        <taxon>Bacteria</taxon>
        <taxon>Pseudomonadati</taxon>
        <taxon>Pseudomonadota</taxon>
        <taxon>Alphaproteobacteria</taxon>
        <taxon>Rhodobacterales</taxon>
        <taxon>Paracoccaceae</taxon>
        <taxon>Paracoccus</taxon>
    </lineage>
</organism>
<accession>A0A1I0J0M7</accession>
<dbReference type="AlphaFoldDB" id="A0A1I0J0M7"/>
<name>A0A1I0J0M7_9RHOB</name>
<proteinExistence type="predicted"/>
<dbReference type="EMBL" id="FOHO01000020">
    <property type="protein sequence ID" value="SEU03202.1"/>
    <property type="molecule type" value="Genomic_DNA"/>
</dbReference>
<dbReference type="RefSeq" id="WP_090737714.1">
    <property type="nucleotide sequence ID" value="NZ_FOHO01000020.1"/>
</dbReference>
<evidence type="ECO:0000313" key="1">
    <source>
        <dbReference type="EMBL" id="SEU03202.1"/>
    </source>
</evidence>
<keyword evidence="2" id="KW-1185">Reference proteome</keyword>